<protein>
    <submittedName>
        <fullName evidence="5">4-hydroxybutyrate CoA-transferase</fullName>
    </submittedName>
</protein>
<dbReference type="EMBL" id="MBTA01000023">
    <property type="protein sequence ID" value="RKD16196.1"/>
    <property type="molecule type" value="Genomic_DNA"/>
</dbReference>
<dbReference type="InterPro" id="IPR026888">
    <property type="entry name" value="AcetylCoA_hyd_C"/>
</dbReference>
<dbReference type="PANTHER" id="PTHR21432:SF20">
    <property type="entry name" value="ACETYL-COA HYDROLASE"/>
    <property type="match status" value="1"/>
</dbReference>
<reference evidence="5 6" key="1">
    <citation type="submission" date="2016-07" db="EMBL/GenBank/DDBJ databases">
        <title>Genome of Pelobium manganitolerans.</title>
        <authorList>
            <person name="Wu S."/>
            <person name="Wang G."/>
        </authorList>
    </citation>
    <scope>NUCLEOTIDE SEQUENCE [LARGE SCALE GENOMIC DNA]</scope>
    <source>
        <strain evidence="5 6">YS-25</strain>
    </source>
</reference>
<dbReference type="Gene3D" id="3.40.1080.10">
    <property type="entry name" value="Glutaconate Coenzyme A-transferase"/>
    <property type="match status" value="1"/>
</dbReference>
<keyword evidence="6" id="KW-1185">Reference proteome</keyword>
<dbReference type="PANTHER" id="PTHR21432">
    <property type="entry name" value="ACETYL-COA HYDROLASE-RELATED"/>
    <property type="match status" value="1"/>
</dbReference>
<dbReference type="InterPro" id="IPR046433">
    <property type="entry name" value="ActCoA_hydro"/>
</dbReference>
<dbReference type="Pfam" id="PF13336">
    <property type="entry name" value="AcetylCoA_hyd_C"/>
    <property type="match status" value="1"/>
</dbReference>
<accession>A0A419S655</accession>
<dbReference type="InterPro" id="IPR037171">
    <property type="entry name" value="NagB/RpiA_transferase-like"/>
</dbReference>
<evidence type="ECO:0000256" key="1">
    <source>
        <dbReference type="ARBA" id="ARBA00009632"/>
    </source>
</evidence>
<dbReference type="OrthoDB" id="9801795at2"/>
<dbReference type="AlphaFoldDB" id="A0A419S655"/>
<name>A0A419S655_9SPHI</name>
<dbReference type="GO" id="GO:0008775">
    <property type="term" value="F:acetate CoA-transferase activity"/>
    <property type="evidence" value="ECO:0007669"/>
    <property type="project" value="InterPro"/>
</dbReference>
<keyword evidence="2 5" id="KW-0808">Transferase</keyword>
<dbReference type="RefSeq" id="WP_120181695.1">
    <property type="nucleotide sequence ID" value="NZ_MBTA01000023.1"/>
</dbReference>
<gene>
    <name evidence="5" type="ORF">BCY91_04775</name>
</gene>
<feature type="domain" description="Acetyl-CoA hydrolase/transferase C-terminal" evidence="4">
    <location>
        <begin position="268"/>
        <end position="419"/>
    </location>
</feature>
<sequence>MTNTNYISAEEAVKLIKSGDRVFLHGSAATPTPLIEELQNRYQELKNVELVSITTLGDSSFGDDKYKDSFFFNSLFVSANSRTAVNSAYGDYVPVFLSEIPLLFNDEFLPVDVAILQVSEPDKHGYCTLGTSVDIAKAAFDNAKKVIAQINPNMPRTHGDGFIHTSKLDAMVWHPNALPEVDYSAKANDTIIAIGKNVTSLIEDGSTLQLGIGSIPDQVLKNLVNHKNLGLHTEMLSDGVIPLIESGVIDNSNKKLNKGKSVTSFMVGTRKLYDFVNDNPSIRVMNINYVNDTSIIRQNPKVIAINSAIEIDLTGQVCADSIGTFQYSGIGGQMDFIRGASLSPGGKPIIALPSVTNKGVSRITPFLKQGAGVVTTRGHVHWVVTEYGKVNLFGKSMKQRGKALIEIAHPDHRESLEKAFFERYGSLI</sequence>
<evidence type="ECO:0000256" key="2">
    <source>
        <dbReference type="ARBA" id="ARBA00022679"/>
    </source>
</evidence>
<dbReference type="Pfam" id="PF02550">
    <property type="entry name" value="AcetylCoA_hydro"/>
    <property type="match status" value="1"/>
</dbReference>
<dbReference type="Proteomes" id="UP000283433">
    <property type="component" value="Unassembled WGS sequence"/>
</dbReference>
<feature type="domain" description="Acetyl-CoA hydrolase/transferase N-terminal" evidence="3">
    <location>
        <begin position="7"/>
        <end position="176"/>
    </location>
</feature>
<comment type="similarity">
    <text evidence="1">Belongs to the acetyl-CoA hydrolase/transferase family.</text>
</comment>
<evidence type="ECO:0000313" key="5">
    <source>
        <dbReference type="EMBL" id="RKD16196.1"/>
    </source>
</evidence>
<evidence type="ECO:0000259" key="3">
    <source>
        <dbReference type="Pfam" id="PF02550"/>
    </source>
</evidence>
<dbReference type="InterPro" id="IPR038460">
    <property type="entry name" value="AcetylCoA_hyd_C_sf"/>
</dbReference>
<evidence type="ECO:0000313" key="6">
    <source>
        <dbReference type="Proteomes" id="UP000283433"/>
    </source>
</evidence>
<dbReference type="Gene3D" id="3.40.1080.20">
    <property type="entry name" value="Acetyl-CoA hydrolase/transferase C-terminal domain"/>
    <property type="match status" value="1"/>
</dbReference>
<organism evidence="5 6">
    <name type="scientific">Pelobium manganitolerans</name>
    <dbReference type="NCBI Taxonomy" id="1842495"/>
    <lineage>
        <taxon>Bacteria</taxon>
        <taxon>Pseudomonadati</taxon>
        <taxon>Bacteroidota</taxon>
        <taxon>Sphingobacteriia</taxon>
        <taxon>Sphingobacteriales</taxon>
        <taxon>Sphingobacteriaceae</taxon>
        <taxon>Pelobium</taxon>
    </lineage>
</organism>
<dbReference type="GO" id="GO:0006083">
    <property type="term" value="P:acetate metabolic process"/>
    <property type="evidence" value="ECO:0007669"/>
    <property type="project" value="InterPro"/>
</dbReference>
<evidence type="ECO:0000259" key="4">
    <source>
        <dbReference type="Pfam" id="PF13336"/>
    </source>
</evidence>
<dbReference type="SUPFAM" id="SSF100950">
    <property type="entry name" value="NagB/RpiA/CoA transferase-like"/>
    <property type="match status" value="2"/>
</dbReference>
<comment type="caution">
    <text evidence="5">The sequence shown here is derived from an EMBL/GenBank/DDBJ whole genome shotgun (WGS) entry which is preliminary data.</text>
</comment>
<dbReference type="Gene3D" id="3.30.750.70">
    <property type="entry name" value="4-hydroxybutyrate coenzyme like domains"/>
    <property type="match status" value="1"/>
</dbReference>
<dbReference type="InterPro" id="IPR003702">
    <property type="entry name" value="ActCoA_hydro_N"/>
</dbReference>
<proteinExistence type="inferred from homology"/>